<sequence>MISPPKIPTVKMSNGIELPLFGYGTYQAKDPEELEKALTIALENGYRLIDTAFVYGNEEIIGNTLQKFYDSGKLKRSEIFITTKLPPFFHRSGEVEKCLNEQLKALKTDYIDLYLIHSPCPCKKDPEKPMFYFDSNGMIVEEPIDHLETWKAMENIYKSKKVCSIGLSNFNEEQIQRICENAEIQPHNLQVECHILFPQNDLFNFCKSKNITFTAYAPLGSPSRQNFLPDTEWPEGDVLHHSKVIEISKKYNKTPAQILLRQLVQRGISAIPKSVTPSRIIENIRIFDFELDSEDFKALESIKQHVRLFPMKFRIQHSQYPYKDVLEAEKRK</sequence>
<evidence type="ECO:0000313" key="2">
    <source>
        <dbReference type="WBParaSite" id="PS1159_v2.g43.t1"/>
    </source>
</evidence>
<proteinExistence type="predicted"/>
<evidence type="ECO:0000313" key="1">
    <source>
        <dbReference type="Proteomes" id="UP000887580"/>
    </source>
</evidence>
<organism evidence="1 2">
    <name type="scientific">Panagrolaimus sp. PS1159</name>
    <dbReference type="NCBI Taxonomy" id="55785"/>
    <lineage>
        <taxon>Eukaryota</taxon>
        <taxon>Metazoa</taxon>
        <taxon>Ecdysozoa</taxon>
        <taxon>Nematoda</taxon>
        <taxon>Chromadorea</taxon>
        <taxon>Rhabditida</taxon>
        <taxon>Tylenchina</taxon>
        <taxon>Panagrolaimomorpha</taxon>
        <taxon>Panagrolaimoidea</taxon>
        <taxon>Panagrolaimidae</taxon>
        <taxon>Panagrolaimus</taxon>
    </lineage>
</organism>
<protein>
    <submittedName>
        <fullName evidence="2">NADP-dependent oxidoreductase domain-containing protein</fullName>
    </submittedName>
</protein>
<dbReference type="Proteomes" id="UP000887580">
    <property type="component" value="Unplaced"/>
</dbReference>
<name>A0AC35GDQ3_9BILA</name>
<reference evidence="2" key="1">
    <citation type="submission" date="2022-11" db="UniProtKB">
        <authorList>
            <consortium name="WormBaseParasite"/>
        </authorList>
    </citation>
    <scope>IDENTIFICATION</scope>
</reference>
<dbReference type="WBParaSite" id="PS1159_v2.g43.t1">
    <property type="protein sequence ID" value="PS1159_v2.g43.t1"/>
    <property type="gene ID" value="PS1159_v2.g43"/>
</dbReference>
<accession>A0AC35GDQ3</accession>